<organism evidence="2 3">
    <name type="scientific">Anopheles quadriannulatus</name>
    <name type="common">Mosquito</name>
    <dbReference type="NCBI Taxonomy" id="34691"/>
    <lineage>
        <taxon>Eukaryota</taxon>
        <taxon>Metazoa</taxon>
        <taxon>Ecdysozoa</taxon>
        <taxon>Arthropoda</taxon>
        <taxon>Hexapoda</taxon>
        <taxon>Insecta</taxon>
        <taxon>Pterygota</taxon>
        <taxon>Neoptera</taxon>
        <taxon>Endopterygota</taxon>
        <taxon>Diptera</taxon>
        <taxon>Nematocera</taxon>
        <taxon>Culicoidea</taxon>
        <taxon>Culicidae</taxon>
        <taxon>Anophelinae</taxon>
        <taxon>Anopheles</taxon>
    </lineage>
</organism>
<sequence>MRKGIFRQQQQQQHGKYPEGAINHDDLAEAKERSAGMMTFVAAKPDFGVDVMIRGSVAVQGTAVMIEERLSELTKHMSFSLVSSYGLLSDLRTQMDLLARKVATIGTTFATALNQASTSNSNVTATFHPVLLSLTRLQTLQVDELPPILAEIEKLVKLSIKLELQDSFKTLQSTVQLMVGAVVQLTAAVIDNPVSIDVSIVNMVARVASMLRANTVPLNYTIASTGENIRAADAFLGRLSRSVQTTTTTVGNDFTSFMDDVEQLQDTTLQALGCTKQEISGLGASVEPLVAILCAGSGPCDIRTTVTKILQLQSDDQDEVALTVREQFSKLTPYKTILTSVASVTFSRAYELGLYLADVTAMKGPYGLYCLNKYASVVEQLLPRIRDGLIVCYRQEHTRLRTLRTSLLNMYATFVYDFEDLFDQLQLGTAESGNFSFLTAMNGLYTQLVEQMKKKLELMKSFLVAETTSSARRLLLCGTEASLAVANDRAQLWSEIGECRQKGPSYNVPMMEV</sequence>
<dbReference type="VEuPathDB" id="VectorBase:AQUA010780"/>
<dbReference type="AlphaFoldDB" id="A0A182XLN5"/>
<accession>A0A182XLN5</accession>
<evidence type="ECO:0000313" key="2">
    <source>
        <dbReference type="EnsemblMetazoa" id="AQUA010780-PA"/>
    </source>
</evidence>
<protein>
    <submittedName>
        <fullName evidence="2">Uncharacterized protein</fullName>
    </submittedName>
</protein>
<evidence type="ECO:0000313" key="3">
    <source>
        <dbReference type="Proteomes" id="UP000076407"/>
    </source>
</evidence>
<dbReference type="EnsemblMetazoa" id="AQUA010780-RA">
    <property type="protein sequence ID" value="AQUA010780-PA"/>
    <property type="gene ID" value="AQUA010780"/>
</dbReference>
<feature type="region of interest" description="Disordered" evidence="1">
    <location>
        <begin position="1"/>
        <end position="21"/>
    </location>
</feature>
<proteinExistence type="predicted"/>
<name>A0A182XLN5_ANOQN</name>
<reference evidence="2" key="1">
    <citation type="submission" date="2020-05" db="UniProtKB">
        <authorList>
            <consortium name="EnsemblMetazoa"/>
        </authorList>
    </citation>
    <scope>IDENTIFICATION</scope>
    <source>
        <strain evidence="2">SANGQUA</strain>
    </source>
</reference>
<keyword evidence="3" id="KW-1185">Reference proteome</keyword>
<evidence type="ECO:0000256" key="1">
    <source>
        <dbReference type="SAM" id="MobiDB-lite"/>
    </source>
</evidence>
<dbReference type="Proteomes" id="UP000076407">
    <property type="component" value="Unassembled WGS sequence"/>
</dbReference>